<gene>
    <name evidence="1" type="ORF">NT26_0533</name>
</gene>
<protein>
    <submittedName>
        <fullName evidence="1">Uncharacterized protein</fullName>
    </submittedName>
</protein>
<proteinExistence type="predicted"/>
<dbReference type="EMBL" id="FO082820">
    <property type="protein sequence ID" value="CCF18257.1"/>
    <property type="molecule type" value="Genomic_DNA"/>
</dbReference>
<evidence type="ECO:0000313" key="2">
    <source>
        <dbReference type="Proteomes" id="UP000010792"/>
    </source>
</evidence>
<reference evidence="1 2" key="1">
    <citation type="journal article" date="2013" name="Genome Biol. Evol.">
        <title>Life in an arsenic-containing gold mine: genome and physiology of the autotrophic arsenite-oxidizing bacterium rhizobium sp. NT-26.</title>
        <authorList>
            <person name="Andres J."/>
            <person name="Arsene-Ploetze F."/>
            <person name="Barbe V."/>
            <person name="Brochier-Armanet C."/>
            <person name="Cleiss-Arnold J."/>
            <person name="Coppee J.Y."/>
            <person name="Dillies M.A."/>
            <person name="Geist"/>
            <person name="L"/>
            <person name="Joublin A."/>
            <person name="Koechler S."/>
            <person name="Lassalle F."/>
            <person name="Marchal M."/>
            <person name="Medigue C."/>
            <person name="Muller D."/>
            <person name="Nesme X."/>
            <person name="Plewniak F."/>
            <person name="Proux C."/>
            <person name="Ramirez-Bahena M.H."/>
            <person name="Schenowitz C."/>
            <person name="Sismeiro O."/>
            <person name="Vallenet D."/>
            <person name="Santini J.M."/>
            <person name="Bertin P.N."/>
        </authorList>
    </citation>
    <scope>NUCLEOTIDE SEQUENCE [LARGE SCALE GENOMIC DNA]</scope>
    <source>
        <strain evidence="1 2">NT-26</strain>
    </source>
</reference>
<keyword evidence="2" id="KW-1185">Reference proteome</keyword>
<name>L0ND80_9HYPH</name>
<organism evidence="1 2">
    <name type="scientific">Pseudorhizobium banfieldiae</name>
    <dbReference type="NCBI Taxonomy" id="1125847"/>
    <lineage>
        <taxon>Bacteria</taxon>
        <taxon>Pseudomonadati</taxon>
        <taxon>Pseudomonadota</taxon>
        <taxon>Alphaproteobacteria</taxon>
        <taxon>Hyphomicrobiales</taxon>
        <taxon>Rhizobiaceae</taxon>
        <taxon>Rhizobium/Agrobacterium group</taxon>
        <taxon>Pseudorhizobium</taxon>
    </lineage>
</organism>
<dbReference type="Proteomes" id="UP000010792">
    <property type="component" value="Chromosome"/>
</dbReference>
<dbReference type="AlphaFoldDB" id="L0ND80"/>
<evidence type="ECO:0000313" key="1">
    <source>
        <dbReference type="EMBL" id="CCF18257.1"/>
    </source>
</evidence>
<dbReference type="KEGG" id="rht:NT26_0533"/>
<accession>L0ND80</accession>
<sequence length="90" mass="10215">MRMSCSRQARPEAIPTEDYALLYQSLYSILSIQFRLDHSGLHKPRRKMLSSGLSPPILVVYISGANKNRLGIEGRGIHFYPRRSTGSRLP</sequence>